<reference evidence="5 6" key="1">
    <citation type="submission" date="2018-01" db="EMBL/GenBank/DDBJ databases">
        <title>Draft genome sequence of Sphaerisporangium sp. 7K107.</title>
        <authorList>
            <person name="Sahin N."/>
            <person name="Saygin H."/>
            <person name="Ay H."/>
        </authorList>
    </citation>
    <scope>NUCLEOTIDE SEQUENCE [LARGE SCALE GENOMIC DNA]</scope>
    <source>
        <strain evidence="5 6">7K107</strain>
    </source>
</reference>
<name>A0A2W2G3F2_9ACTN</name>
<gene>
    <name evidence="5" type="ORF">C1I98_37120</name>
</gene>
<protein>
    <submittedName>
        <fullName evidence="5">AraC family transcriptional regulator</fullName>
    </submittedName>
</protein>
<dbReference type="InterPro" id="IPR018060">
    <property type="entry name" value="HTH_AraC"/>
</dbReference>
<dbReference type="PANTHER" id="PTHR43130">
    <property type="entry name" value="ARAC-FAMILY TRANSCRIPTIONAL REGULATOR"/>
    <property type="match status" value="1"/>
</dbReference>
<evidence type="ECO:0000313" key="6">
    <source>
        <dbReference type="Proteomes" id="UP000248544"/>
    </source>
</evidence>
<dbReference type="Proteomes" id="UP000248544">
    <property type="component" value="Unassembled WGS sequence"/>
</dbReference>
<organism evidence="5 6">
    <name type="scientific">Spongiactinospora gelatinilytica</name>
    <dbReference type="NCBI Taxonomy" id="2666298"/>
    <lineage>
        <taxon>Bacteria</taxon>
        <taxon>Bacillati</taxon>
        <taxon>Actinomycetota</taxon>
        <taxon>Actinomycetes</taxon>
        <taxon>Streptosporangiales</taxon>
        <taxon>Streptosporangiaceae</taxon>
        <taxon>Spongiactinospora</taxon>
    </lineage>
</organism>
<evidence type="ECO:0000256" key="1">
    <source>
        <dbReference type="ARBA" id="ARBA00023015"/>
    </source>
</evidence>
<dbReference type="InterPro" id="IPR052158">
    <property type="entry name" value="INH-QAR"/>
</dbReference>
<dbReference type="InterPro" id="IPR009057">
    <property type="entry name" value="Homeodomain-like_sf"/>
</dbReference>
<dbReference type="InterPro" id="IPR018062">
    <property type="entry name" value="HTH_AraC-typ_CS"/>
</dbReference>
<dbReference type="GO" id="GO:0003700">
    <property type="term" value="F:DNA-binding transcription factor activity"/>
    <property type="evidence" value="ECO:0007669"/>
    <property type="project" value="InterPro"/>
</dbReference>
<feature type="domain" description="HTH araC/xylS-type" evidence="4">
    <location>
        <begin position="214"/>
        <end position="312"/>
    </location>
</feature>
<dbReference type="Pfam" id="PF01965">
    <property type="entry name" value="DJ-1_PfpI"/>
    <property type="match status" value="1"/>
</dbReference>
<dbReference type="GO" id="GO:0043565">
    <property type="term" value="F:sequence-specific DNA binding"/>
    <property type="evidence" value="ECO:0007669"/>
    <property type="project" value="InterPro"/>
</dbReference>
<dbReference type="PANTHER" id="PTHR43130:SF3">
    <property type="entry name" value="HTH-TYPE TRANSCRIPTIONAL REGULATOR RV1931C"/>
    <property type="match status" value="1"/>
</dbReference>
<dbReference type="PROSITE" id="PS00041">
    <property type="entry name" value="HTH_ARAC_FAMILY_1"/>
    <property type="match status" value="1"/>
</dbReference>
<comment type="caution">
    <text evidence="5">The sequence shown here is derived from an EMBL/GenBank/DDBJ whole genome shotgun (WGS) entry which is preliminary data.</text>
</comment>
<evidence type="ECO:0000259" key="4">
    <source>
        <dbReference type="PROSITE" id="PS01124"/>
    </source>
</evidence>
<dbReference type="PROSITE" id="PS01124">
    <property type="entry name" value="HTH_ARAC_FAMILY_2"/>
    <property type="match status" value="1"/>
</dbReference>
<dbReference type="Gene3D" id="3.40.50.880">
    <property type="match status" value="1"/>
</dbReference>
<sequence>MHVVAVLAFDGVVAFDLTIPAQVFAAARQADLSPLYEVRVCADRPLNATAWDQDLFQISPKYGLGGALTADTVIVPGGDPERPPDPEVLRVVRTAAARGCRVASICTGAFVLAAAGLLDGRRATTHWYLADQLARDFPDIEVDPSVLFVDEGDILTSAGVAAGLDLCLHMVRRDLGAATAADAARAIVMPPQRSGGQAQFIEQRDPEGDPDDLAPALRWMHDNLDKPLTLADIAAQAAMSTRSLSRRFRARLGMTPLQWLLDQRVRRARELLETTGLPVERIARTTGFGSVEALRHHFARQVGTNPRAYRATFRSPP</sequence>
<dbReference type="SMART" id="SM00342">
    <property type="entry name" value="HTH_ARAC"/>
    <property type="match status" value="1"/>
</dbReference>
<dbReference type="SUPFAM" id="SSF52317">
    <property type="entry name" value="Class I glutamine amidotransferase-like"/>
    <property type="match status" value="1"/>
</dbReference>
<accession>A0A2W2G3F2</accession>
<dbReference type="EMBL" id="POUA01000577">
    <property type="protein sequence ID" value="PZG21404.1"/>
    <property type="molecule type" value="Genomic_DNA"/>
</dbReference>
<keyword evidence="2" id="KW-0238">DNA-binding</keyword>
<evidence type="ECO:0000313" key="5">
    <source>
        <dbReference type="EMBL" id="PZG21404.1"/>
    </source>
</evidence>
<dbReference type="Pfam" id="PF12833">
    <property type="entry name" value="HTH_18"/>
    <property type="match status" value="1"/>
</dbReference>
<dbReference type="AlphaFoldDB" id="A0A2W2G3F2"/>
<keyword evidence="6" id="KW-1185">Reference proteome</keyword>
<proteinExistence type="predicted"/>
<dbReference type="InterPro" id="IPR029062">
    <property type="entry name" value="Class_I_gatase-like"/>
</dbReference>
<keyword evidence="3" id="KW-0804">Transcription</keyword>
<evidence type="ECO:0000256" key="2">
    <source>
        <dbReference type="ARBA" id="ARBA00023125"/>
    </source>
</evidence>
<dbReference type="InterPro" id="IPR002818">
    <property type="entry name" value="DJ-1/PfpI"/>
</dbReference>
<dbReference type="CDD" id="cd03137">
    <property type="entry name" value="GATase1_AraC_1"/>
    <property type="match status" value="1"/>
</dbReference>
<dbReference type="RefSeq" id="WP_111171949.1">
    <property type="nucleotide sequence ID" value="NZ_POUA01000577.1"/>
</dbReference>
<dbReference type="SUPFAM" id="SSF46689">
    <property type="entry name" value="Homeodomain-like"/>
    <property type="match status" value="2"/>
</dbReference>
<keyword evidence="1" id="KW-0805">Transcription regulation</keyword>
<dbReference type="Gene3D" id="1.10.10.60">
    <property type="entry name" value="Homeodomain-like"/>
    <property type="match status" value="1"/>
</dbReference>
<evidence type="ECO:0000256" key="3">
    <source>
        <dbReference type="ARBA" id="ARBA00023163"/>
    </source>
</evidence>